<reference evidence="3" key="2">
    <citation type="submission" date="2023-03" db="EMBL/GenBank/DDBJ databases">
        <title>Actinoallomurus iriomotensis NBRC 103684.</title>
        <authorList>
            <person name="Ichikawa N."/>
            <person name="Sato H."/>
            <person name="Tonouchi N."/>
        </authorList>
    </citation>
    <scope>NUCLEOTIDE SEQUENCE</scope>
    <source>
        <strain evidence="3">NBRC 103684</strain>
    </source>
</reference>
<dbReference type="InterPro" id="IPR037401">
    <property type="entry name" value="SnoaL-like"/>
</dbReference>
<dbReference type="Proteomes" id="UP001165074">
    <property type="component" value="Unassembled WGS sequence"/>
</dbReference>
<dbReference type="Pfam" id="PF12680">
    <property type="entry name" value="SnoaL_2"/>
    <property type="match status" value="1"/>
</dbReference>
<gene>
    <name evidence="2" type="ORF">Airi01_011390</name>
    <name evidence="3" type="ORF">Airi02_022970</name>
</gene>
<comment type="caution">
    <text evidence="2">The sequence shown here is derived from an EMBL/GenBank/DDBJ whole genome shotgun (WGS) entry which is preliminary data.</text>
</comment>
<dbReference type="EMBL" id="BSTK01000003">
    <property type="protein sequence ID" value="GLY84368.1"/>
    <property type="molecule type" value="Genomic_DNA"/>
</dbReference>
<protein>
    <recommendedName>
        <fullName evidence="1">SnoaL-like domain-containing protein</fullName>
    </recommendedName>
</protein>
<keyword evidence="4" id="KW-1185">Reference proteome</keyword>
<feature type="domain" description="SnoaL-like" evidence="1">
    <location>
        <begin position="7"/>
        <end position="104"/>
    </location>
</feature>
<dbReference type="Proteomes" id="UP001165135">
    <property type="component" value="Unassembled WGS sequence"/>
</dbReference>
<dbReference type="AlphaFoldDB" id="A0A9W6RF10"/>
<dbReference type="Gene3D" id="3.10.450.50">
    <property type="match status" value="1"/>
</dbReference>
<sequence>MDDAWLRKMFGTIDAMDWDALPEFFHPEIVYERPGFPSLDGLDRVLRFYHDERKILSSTHHVEHTVVQDGRAAAWGVVSCVLPGDTRTDVGFADIYEFDDGLIRLRRTHFFVPSV</sequence>
<name>A0A9W6RF10_9ACTN</name>
<evidence type="ECO:0000313" key="4">
    <source>
        <dbReference type="Proteomes" id="UP001165074"/>
    </source>
</evidence>
<evidence type="ECO:0000259" key="1">
    <source>
        <dbReference type="Pfam" id="PF12680"/>
    </source>
</evidence>
<evidence type="ECO:0000313" key="5">
    <source>
        <dbReference type="Proteomes" id="UP001165135"/>
    </source>
</evidence>
<dbReference type="RefSeq" id="WP_285569797.1">
    <property type="nucleotide sequence ID" value="NZ_BSTJ01000001.1"/>
</dbReference>
<dbReference type="CDD" id="cd00531">
    <property type="entry name" value="NTF2_like"/>
    <property type="match status" value="1"/>
</dbReference>
<evidence type="ECO:0000313" key="3">
    <source>
        <dbReference type="EMBL" id="GLY84368.1"/>
    </source>
</evidence>
<proteinExistence type="predicted"/>
<evidence type="ECO:0000313" key="2">
    <source>
        <dbReference type="EMBL" id="GLY72872.1"/>
    </source>
</evidence>
<dbReference type="SUPFAM" id="SSF54427">
    <property type="entry name" value="NTF2-like"/>
    <property type="match status" value="1"/>
</dbReference>
<accession>A0A9W6RF10</accession>
<dbReference type="InterPro" id="IPR032710">
    <property type="entry name" value="NTF2-like_dom_sf"/>
</dbReference>
<dbReference type="EMBL" id="BSTJ01000001">
    <property type="protein sequence ID" value="GLY72872.1"/>
    <property type="molecule type" value="Genomic_DNA"/>
</dbReference>
<organism evidence="2 5">
    <name type="scientific">Actinoallomurus iriomotensis</name>
    <dbReference type="NCBI Taxonomy" id="478107"/>
    <lineage>
        <taxon>Bacteria</taxon>
        <taxon>Bacillati</taxon>
        <taxon>Actinomycetota</taxon>
        <taxon>Actinomycetes</taxon>
        <taxon>Streptosporangiales</taxon>
        <taxon>Thermomonosporaceae</taxon>
        <taxon>Actinoallomurus</taxon>
    </lineage>
</organism>
<reference evidence="2" key="1">
    <citation type="submission" date="2023-03" db="EMBL/GenBank/DDBJ databases">
        <title>Actinoallomurus iriomotensis NBRC 103681.</title>
        <authorList>
            <person name="Ichikawa N."/>
            <person name="Sato H."/>
            <person name="Tonouchi N."/>
        </authorList>
    </citation>
    <scope>NUCLEOTIDE SEQUENCE</scope>
    <source>
        <strain evidence="2">NBRC 103681</strain>
    </source>
</reference>